<evidence type="ECO:0000256" key="5">
    <source>
        <dbReference type="ARBA" id="ARBA00024416"/>
    </source>
</evidence>
<dbReference type="InterPro" id="IPR016633">
    <property type="entry name" value="EarP"/>
</dbReference>
<keyword evidence="9" id="KW-1185">Reference proteome</keyword>
<evidence type="ECO:0000256" key="4">
    <source>
        <dbReference type="ARBA" id="ARBA00024346"/>
    </source>
</evidence>
<dbReference type="OrthoDB" id="209085at2"/>
<accession>A0A1H5VGS5</accession>
<evidence type="ECO:0000313" key="8">
    <source>
        <dbReference type="EMBL" id="SEF86424.1"/>
    </source>
</evidence>
<dbReference type="Proteomes" id="UP000236745">
    <property type="component" value="Unassembled WGS sequence"/>
</dbReference>
<dbReference type="EMBL" id="FNVQ01000001">
    <property type="protein sequence ID" value="SEF86424.1"/>
    <property type="molecule type" value="Genomic_DNA"/>
</dbReference>
<comment type="catalytic activity">
    <reaction evidence="7">
        <text>dTDP-beta-L-rhamnose + L-arginyl-[protein] = N(omega)-(alpha-L-rhamnosyl)-L-arginyl-[protein] + dTDP + H(+)</text>
        <dbReference type="Rhea" id="RHEA:66692"/>
        <dbReference type="Rhea" id="RHEA-COMP:10532"/>
        <dbReference type="Rhea" id="RHEA-COMP:17096"/>
        <dbReference type="ChEBI" id="CHEBI:15378"/>
        <dbReference type="ChEBI" id="CHEBI:29965"/>
        <dbReference type="ChEBI" id="CHEBI:57510"/>
        <dbReference type="ChEBI" id="CHEBI:58369"/>
        <dbReference type="ChEBI" id="CHEBI:167445"/>
    </reaction>
    <physiologicalReaction direction="left-to-right" evidence="7">
        <dbReference type="Rhea" id="RHEA:66693"/>
    </physiologicalReaction>
</comment>
<name>A0A1H5VGS5_9GAMM</name>
<sequence length="372" mass="43212">MKSWDIFCHVVDNYGDIGVTWRLARQLTIEFNQRIRLFVDDLGAFKHLCPDVDPARESQEVMGVEIVLWHPNLQIAPADIVIEAFACTLPEAVIAAMAERTPPSLWINLEYLSAEDWVESCHLLSSPQLCGPEKYFFFPGFGENTGGLLRENNLLNCRQQFGTHEKSRFLRKLGVSHAEDSMLISVFTYENPQITTWLDALLQSGRSYHLLVPPGRIENDIKRWLKVDSFVTGECYVQGQVRIQAIPFLSQQEYDFLLWCCDLNLVRGEDSFVRAQWAGKPFLWHIYQQDEYIHLDKLTAFLRLYLQGLDRDAADAVERLWMDWNRQKPLQLSWDLWRQQTAKLEQHAENWCSELAGKKSLAETLVLFAENW</sequence>
<dbReference type="NCBIfam" id="TIGR03837">
    <property type="entry name" value="efp_Arg_rhamno"/>
    <property type="match status" value="1"/>
</dbReference>
<comment type="function">
    <text evidence="3">Protein-arginine rhamnosyltransferase that catalyzes the transfer of a single rhamnose to elongation factor P (EF-P) on 'Lys-32', a modification required for EF-P-dependent rescue of polyproline stalled ribosomes.</text>
</comment>
<reference evidence="8 9" key="1">
    <citation type="submission" date="2016-10" db="EMBL/GenBank/DDBJ databases">
        <authorList>
            <person name="de Groot N.N."/>
        </authorList>
    </citation>
    <scope>NUCLEOTIDE SEQUENCE [LARGE SCALE GENOMIC DNA]</scope>
    <source>
        <strain evidence="8 9">DSM 22012</strain>
    </source>
</reference>
<dbReference type="RefSeq" id="WP_104001691.1">
    <property type="nucleotide sequence ID" value="NZ_FNVQ01000001.1"/>
</dbReference>
<proteinExistence type="inferred from homology"/>
<evidence type="ECO:0000256" key="3">
    <source>
        <dbReference type="ARBA" id="ARBA00024303"/>
    </source>
</evidence>
<evidence type="ECO:0000256" key="7">
    <source>
        <dbReference type="ARBA" id="ARBA00048472"/>
    </source>
</evidence>
<organism evidence="8 9">
    <name type="scientific">Marinobacterium lutimaris</name>
    <dbReference type="NCBI Taxonomy" id="568106"/>
    <lineage>
        <taxon>Bacteria</taxon>
        <taxon>Pseudomonadati</taxon>
        <taxon>Pseudomonadota</taxon>
        <taxon>Gammaproteobacteria</taxon>
        <taxon>Oceanospirillales</taxon>
        <taxon>Oceanospirillaceae</taxon>
        <taxon>Marinobacterium</taxon>
    </lineage>
</organism>
<dbReference type="AlphaFoldDB" id="A0A1H5VGS5"/>
<evidence type="ECO:0000313" key="9">
    <source>
        <dbReference type="Proteomes" id="UP000236745"/>
    </source>
</evidence>
<dbReference type="PIRSF" id="PIRSF015557">
    <property type="entry name" value="UCP015557"/>
    <property type="match status" value="1"/>
</dbReference>
<dbReference type="GO" id="GO:0106361">
    <property type="term" value="F:protein-arginine rhamnosyltransferase activity"/>
    <property type="evidence" value="ECO:0007669"/>
    <property type="project" value="InterPro"/>
</dbReference>
<gene>
    <name evidence="8" type="ORF">SAMN05444390_101730</name>
</gene>
<keyword evidence="2" id="KW-0808">Transferase</keyword>
<evidence type="ECO:0000256" key="1">
    <source>
        <dbReference type="ARBA" id="ARBA00022676"/>
    </source>
</evidence>
<evidence type="ECO:0000256" key="2">
    <source>
        <dbReference type="ARBA" id="ARBA00022679"/>
    </source>
</evidence>
<evidence type="ECO:0000256" key="6">
    <source>
        <dbReference type="ARBA" id="ARBA00030025"/>
    </source>
</evidence>
<dbReference type="Pfam" id="PF10093">
    <property type="entry name" value="EarP"/>
    <property type="match status" value="1"/>
</dbReference>
<keyword evidence="1" id="KW-0328">Glycosyltransferase</keyword>
<protein>
    <recommendedName>
        <fullName evidence="5">Protein-arginine rhamnosyltransferase</fullName>
    </recommendedName>
    <alternativeName>
        <fullName evidence="6">EF-P arginine rhamnosyltransferase</fullName>
    </alternativeName>
</protein>
<comment type="similarity">
    <text evidence="4">Belongs to the glycosyltransferase 104 family.</text>
</comment>